<keyword evidence="2" id="KW-0614">Plasmid</keyword>
<dbReference type="Proteomes" id="UP000179284">
    <property type="component" value="Plasmid pNP144"/>
</dbReference>
<protein>
    <submittedName>
        <fullName evidence="2">Uncharacterized protein</fullName>
    </submittedName>
</protein>
<evidence type="ECO:0000256" key="1">
    <source>
        <dbReference type="SAM" id="SignalP"/>
    </source>
</evidence>
<dbReference type="KEGG" id="bhu:bhn_II024"/>
<feature type="chain" id="PRO_5038785549" evidence="1">
    <location>
        <begin position="32"/>
        <end position="322"/>
    </location>
</feature>
<name>A0A1D9P5P5_9FIRM</name>
<accession>A0A1D9P5P5</accession>
<proteinExistence type="predicted"/>
<sequence>MYILHRIGTANNIKKLIGASLILSLSLTVTAGATEPTSYSIKSRGNIEYDSDKNSNPEVLFYSEDLTAISTGLQALNSQIAVLSNNYDELISQTNGYKTDIINGLNSNVYAKDNLSDESSFNNIVDAINSIPARGDVNVILTNTEKTKTFPAGYYDSFTVTSDFTQLDATLTYSHHIHDLETDAKSEENDSLDVTSVSTVYDDSYRSSVPGGCFTTPYYHVRYSSSYTYQGRCGGHVATGTNDPVNDPRGVFDYCTSCGNRWGAHTGPTNCDRPVTKTVTNNVDKWTTSPNSTESQHIVETVYICSCGKKQGQVTDVHLHFN</sequence>
<evidence type="ECO:0000313" key="3">
    <source>
        <dbReference type="Proteomes" id="UP000179284"/>
    </source>
</evidence>
<keyword evidence="1" id="KW-0732">Signal</keyword>
<dbReference type="EMBL" id="CP017832">
    <property type="protein sequence ID" value="AOZ97823.1"/>
    <property type="molecule type" value="Genomic_DNA"/>
</dbReference>
<keyword evidence="3" id="KW-1185">Reference proteome</keyword>
<dbReference type="AlphaFoldDB" id="A0A1D9P5P5"/>
<evidence type="ECO:0000313" key="2">
    <source>
        <dbReference type="EMBL" id="AOZ97823.1"/>
    </source>
</evidence>
<geneLocation type="plasmid" evidence="3">
    <name>pnp144</name>
</geneLocation>
<feature type="signal peptide" evidence="1">
    <location>
        <begin position="1"/>
        <end position="31"/>
    </location>
</feature>
<gene>
    <name evidence="2" type="ORF">bhn_II024</name>
</gene>
<reference evidence="3" key="1">
    <citation type="submission" date="2016-10" db="EMBL/GenBank/DDBJ databases">
        <title>The complete genome sequence of the rumen bacterium Butyrivibrio hungatei MB2003.</title>
        <authorList>
            <person name="Palevich N."/>
            <person name="Kelly W.J."/>
            <person name="Leahy S.C."/>
            <person name="Altermann E."/>
            <person name="Rakonjac J."/>
            <person name="Attwood G.T."/>
        </authorList>
    </citation>
    <scope>NUCLEOTIDE SEQUENCE [LARGE SCALE GENOMIC DNA]</scope>
    <source>
        <strain evidence="3">MB2003</strain>
        <plasmid evidence="3">Plasmid pnp144</plasmid>
    </source>
</reference>
<organism evidence="2 3">
    <name type="scientific">Butyrivibrio hungatei</name>
    <dbReference type="NCBI Taxonomy" id="185008"/>
    <lineage>
        <taxon>Bacteria</taxon>
        <taxon>Bacillati</taxon>
        <taxon>Bacillota</taxon>
        <taxon>Clostridia</taxon>
        <taxon>Lachnospirales</taxon>
        <taxon>Lachnospiraceae</taxon>
        <taxon>Butyrivibrio</taxon>
    </lineage>
</organism>